<protein>
    <submittedName>
        <fullName evidence="1">Uncharacterized protein</fullName>
    </submittedName>
</protein>
<evidence type="ECO:0000313" key="2">
    <source>
        <dbReference type="Proteomes" id="UP000650833"/>
    </source>
</evidence>
<evidence type="ECO:0000313" key="1">
    <source>
        <dbReference type="EMBL" id="KAG2206434.1"/>
    </source>
</evidence>
<dbReference type="Proteomes" id="UP000650833">
    <property type="component" value="Unassembled WGS sequence"/>
</dbReference>
<proteinExistence type="predicted"/>
<name>A0A8H7R8Q5_9FUNG</name>
<gene>
    <name evidence="1" type="ORF">INT46_002912</name>
</gene>
<dbReference type="OrthoDB" id="2202285at2759"/>
<reference evidence="1" key="1">
    <citation type="submission" date="2020-12" db="EMBL/GenBank/DDBJ databases">
        <title>Metabolic potential, ecology and presence of endohyphal bacteria is reflected in genomic diversity of Mucoromycotina.</title>
        <authorList>
            <person name="Muszewska A."/>
            <person name="Okrasinska A."/>
            <person name="Steczkiewicz K."/>
            <person name="Drgas O."/>
            <person name="Orlowska M."/>
            <person name="Perlinska-Lenart U."/>
            <person name="Aleksandrzak-Piekarczyk T."/>
            <person name="Szatraj K."/>
            <person name="Zielenkiewicz U."/>
            <person name="Pilsyk S."/>
            <person name="Malc E."/>
            <person name="Mieczkowski P."/>
            <person name="Kruszewska J.S."/>
            <person name="Biernat P."/>
            <person name="Pawlowska J."/>
        </authorList>
    </citation>
    <scope>NUCLEOTIDE SEQUENCE</scope>
    <source>
        <strain evidence="1">CBS 226.32</strain>
    </source>
</reference>
<accession>A0A8H7R8Q5</accession>
<comment type="caution">
    <text evidence="1">The sequence shown here is derived from an EMBL/GenBank/DDBJ whole genome shotgun (WGS) entry which is preliminary data.</text>
</comment>
<sequence>MTALLPLKNFGDIRRSIKQVLDKPHRQSPLVSYSLTMQIPAAILVISSRQDCILDISYTTRIKWSRQKDWDLPRPLDQASLEELNWWYMNLKNWNGRSLLPITPNQTVFVDSSNIGWGCSWKAHGY</sequence>
<dbReference type="EMBL" id="JAEPRC010000150">
    <property type="protein sequence ID" value="KAG2206434.1"/>
    <property type="molecule type" value="Genomic_DNA"/>
</dbReference>
<dbReference type="AlphaFoldDB" id="A0A8H7R8Q5"/>
<organism evidence="1 2">
    <name type="scientific">Mucor plumbeus</name>
    <dbReference type="NCBI Taxonomy" id="97098"/>
    <lineage>
        <taxon>Eukaryota</taxon>
        <taxon>Fungi</taxon>
        <taxon>Fungi incertae sedis</taxon>
        <taxon>Mucoromycota</taxon>
        <taxon>Mucoromycotina</taxon>
        <taxon>Mucoromycetes</taxon>
        <taxon>Mucorales</taxon>
        <taxon>Mucorineae</taxon>
        <taxon>Mucoraceae</taxon>
        <taxon>Mucor</taxon>
    </lineage>
</organism>
<keyword evidence="2" id="KW-1185">Reference proteome</keyword>